<dbReference type="FunFam" id="3.40.50.2000:FF:000003">
    <property type="entry name" value="Alpha-1,4 glucan phosphorylase"/>
    <property type="match status" value="1"/>
</dbReference>
<comment type="cofactor">
    <cofactor evidence="2 13">
        <name>pyridoxal 5'-phosphate</name>
        <dbReference type="ChEBI" id="CHEBI:597326"/>
    </cofactor>
</comment>
<accession>A0A4Q9GL06</accession>
<keyword evidence="16" id="KW-1185">Reference proteome</keyword>
<comment type="similarity">
    <text evidence="4 13">Belongs to the glycogen phosphorylase family.</text>
</comment>
<dbReference type="CDD" id="cd04300">
    <property type="entry name" value="GT35_Glycogen_Phosphorylase"/>
    <property type="match status" value="1"/>
</dbReference>
<keyword evidence="8 13" id="KW-0808">Transferase</keyword>
<dbReference type="PANTHER" id="PTHR11468">
    <property type="entry name" value="GLYCOGEN PHOSPHORYLASE"/>
    <property type="match status" value="1"/>
</dbReference>
<dbReference type="EMBL" id="SIUB01000004">
    <property type="protein sequence ID" value="TBN53374.1"/>
    <property type="molecule type" value="Genomic_DNA"/>
</dbReference>
<evidence type="ECO:0000256" key="11">
    <source>
        <dbReference type="ARBA" id="ARBA00025174"/>
    </source>
</evidence>
<evidence type="ECO:0000256" key="4">
    <source>
        <dbReference type="ARBA" id="ARBA00006047"/>
    </source>
</evidence>
<evidence type="ECO:0000313" key="16">
    <source>
        <dbReference type="Proteomes" id="UP000291613"/>
    </source>
</evidence>
<dbReference type="Pfam" id="PF00343">
    <property type="entry name" value="Phosphorylase"/>
    <property type="match status" value="1"/>
</dbReference>
<evidence type="ECO:0000256" key="2">
    <source>
        <dbReference type="ARBA" id="ARBA00001933"/>
    </source>
</evidence>
<evidence type="ECO:0000256" key="7">
    <source>
        <dbReference type="ARBA" id="ARBA00022676"/>
    </source>
</evidence>
<keyword evidence="7 13" id="KW-0328">Glycosyltransferase</keyword>
<dbReference type="InterPro" id="IPR000811">
    <property type="entry name" value="Glyco_trans_35"/>
</dbReference>
<keyword evidence="9 12" id="KW-0663">Pyridoxal phosphate</keyword>
<dbReference type="GO" id="GO:0008184">
    <property type="term" value="F:glycogen phosphorylase activity"/>
    <property type="evidence" value="ECO:0007669"/>
    <property type="project" value="InterPro"/>
</dbReference>
<feature type="compositionally biased region" description="Polar residues" evidence="14">
    <location>
        <begin position="1"/>
        <end position="11"/>
    </location>
</feature>
<dbReference type="NCBIfam" id="TIGR02093">
    <property type="entry name" value="P_ylase"/>
    <property type="match status" value="1"/>
</dbReference>
<evidence type="ECO:0000256" key="13">
    <source>
        <dbReference type="RuleBase" id="RU000587"/>
    </source>
</evidence>
<feature type="region of interest" description="Disordered" evidence="14">
    <location>
        <begin position="1"/>
        <end position="25"/>
    </location>
</feature>
<dbReference type="InterPro" id="IPR011833">
    <property type="entry name" value="Glycg_phsphrylas"/>
</dbReference>
<evidence type="ECO:0000313" key="15">
    <source>
        <dbReference type="EMBL" id="TBN53374.1"/>
    </source>
</evidence>
<keyword evidence="5" id="KW-0963">Cytoplasm</keyword>
<evidence type="ECO:0000256" key="10">
    <source>
        <dbReference type="ARBA" id="ARBA00023277"/>
    </source>
</evidence>
<name>A0A4Q9GL06_9HYPH</name>
<dbReference type="GO" id="GO:0005737">
    <property type="term" value="C:cytoplasm"/>
    <property type="evidence" value="ECO:0007669"/>
    <property type="project" value="UniProtKB-SubCell"/>
</dbReference>
<proteinExistence type="inferred from homology"/>
<keyword evidence="10 13" id="KW-0119">Carbohydrate metabolism</keyword>
<keyword evidence="6" id="KW-0021">Allosteric enzyme</keyword>
<comment type="function">
    <text evidence="13">Allosteric enzyme that catalyzes the rate-limiting step in glycogen catabolism, the phosphorolytic cleavage of glycogen to produce glucose-1-phosphate, and plays a central role in maintaining cellular and organismal glucose homeostasis.</text>
</comment>
<comment type="subcellular location">
    <subcellularLocation>
        <location evidence="3">Cytoplasm</location>
    </subcellularLocation>
</comment>
<organism evidence="15 16">
    <name type="scientific">Hansschlegelia quercus</name>
    <dbReference type="NCBI Taxonomy" id="2528245"/>
    <lineage>
        <taxon>Bacteria</taxon>
        <taxon>Pseudomonadati</taxon>
        <taxon>Pseudomonadota</taxon>
        <taxon>Alphaproteobacteria</taxon>
        <taxon>Hyphomicrobiales</taxon>
        <taxon>Methylopilaceae</taxon>
        <taxon>Hansschlegelia</taxon>
    </lineage>
</organism>
<comment type="caution">
    <text evidence="15">The sequence shown here is derived from an EMBL/GenBank/DDBJ whole genome shotgun (WGS) entry which is preliminary data.</text>
</comment>
<dbReference type="SUPFAM" id="SSF53756">
    <property type="entry name" value="UDP-Glycosyltransferase/glycogen phosphorylase"/>
    <property type="match status" value="1"/>
</dbReference>
<evidence type="ECO:0000256" key="8">
    <source>
        <dbReference type="ARBA" id="ARBA00022679"/>
    </source>
</evidence>
<dbReference type="Proteomes" id="UP000291613">
    <property type="component" value="Unassembled WGS sequence"/>
</dbReference>
<comment type="catalytic activity">
    <reaction evidence="1 13">
        <text>[(1-&gt;4)-alpha-D-glucosyl](n) + phosphate = [(1-&gt;4)-alpha-D-glucosyl](n-1) + alpha-D-glucose 1-phosphate</text>
        <dbReference type="Rhea" id="RHEA:41732"/>
        <dbReference type="Rhea" id="RHEA-COMP:9584"/>
        <dbReference type="Rhea" id="RHEA-COMP:9586"/>
        <dbReference type="ChEBI" id="CHEBI:15444"/>
        <dbReference type="ChEBI" id="CHEBI:43474"/>
        <dbReference type="ChEBI" id="CHEBI:58601"/>
        <dbReference type="EC" id="2.4.1.1"/>
    </reaction>
</comment>
<evidence type="ECO:0000256" key="3">
    <source>
        <dbReference type="ARBA" id="ARBA00004496"/>
    </source>
</evidence>
<dbReference type="AlphaFoldDB" id="A0A4Q9GL06"/>
<dbReference type="RefSeq" id="WP_131003432.1">
    <property type="nucleotide sequence ID" value="NZ_JBHSZR010000007.1"/>
</dbReference>
<protein>
    <recommendedName>
        <fullName evidence="13">Alpha-1,4 glucan phosphorylase</fullName>
        <ecNumber evidence="13">2.4.1.1</ecNumber>
    </recommendedName>
</protein>
<evidence type="ECO:0000256" key="12">
    <source>
        <dbReference type="PIRSR" id="PIRSR000460-1"/>
    </source>
</evidence>
<comment type="function">
    <text evidence="11">Phosphorylase is an important allosteric enzyme in carbohydrate metabolism. Enzymes from different sources differ in their regulatory mechanisms and in their natural substrates. However, all known phosphorylases share catalytic and structural properties.</text>
</comment>
<evidence type="ECO:0000256" key="1">
    <source>
        <dbReference type="ARBA" id="ARBA00001275"/>
    </source>
</evidence>
<dbReference type="PANTHER" id="PTHR11468:SF3">
    <property type="entry name" value="GLYCOGEN PHOSPHORYLASE, LIVER FORM"/>
    <property type="match status" value="1"/>
</dbReference>
<evidence type="ECO:0000256" key="9">
    <source>
        <dbReference type="ARBA" id="ARBA00022898"/>
    </source>
</evidence>
<dbReference type="PROSITE" id="PS00102">
    <property type="entry name" value="PHOSPHORYLASE"/>
    <property type="match status" value="1"/>
</dbReference>
<dbReference type="GO" id="GO:0030170">
    <property type="term" value="F:pyridoxal phosphate binding"/>
    <property type="evidence" value="ECO:0007669"/>
    <property type="project" value="InterPro"/>
</dbReference>
<evidence type="ECO:0000256" key="5">
    <source>
        <dbReference type="ARBA" id="ARBA00022490"/>
    </source>
</evidence>
<sequence length="837" mass="92796">MNDSAATTTPETAKRPVRMAGATEGGGADAGVDVAKLRKEILAELTYSVGRSPETASKRDWFVATAYAVRDRIVDRWVVEHTGEHAKPLKRVYYLSLEFLIGRLLFDALNNLGLTEPTREALAGLGIDLNEIRQEEPDAALGNGGLGRLAACFMDSMASIGVPAFGYGIRYDHGLFRQGMRDGWQQEYPEDWLSFGNPWEFAHPEIDYPIGFGGYVEQVNEGGQPKQIWRPGEKVEAVAFDIPVVGWRGRHVNTLRLWSARAPDPISLDAFNRGDYVGALSDRVRVESISKVLYPSDETPNGQELRLRQEYFFASASLQDLVRRHMEERGDLRTLPDHVAIQLNDTHPAIAVPELMRILVDLNGVPWAEAWAITNATFSYTNHTLLPEALESWPVPLMERLLPRHMQIIYLINALELEAARAKKPADDALLSAISLIDEGQGRRVRMGILAFVGSHKVNGVSALHTDLMKQTVFRELHALHPDRIVNKTNGITFRRWLAQANPRLTKILIDAVGVEVLDDPTRLEMLADMAGDSGLQEALAAAKRENKLALARVIAERNDVFVDPDALFDVQIKRIHEYKRQLLNILETIAIYNAMRAQPMRAWMPRVKIFAGKAAASYHSAKLIIKLANDVARVVNSDPTVRGLLKVAFLPNYNVSLAEIIIPAADLSEQISTAGMEASGTGNMKLALNGALTIGTLDGANVEIKEHVGDDNIFIFGLTAAEVEARKKRGYDARAAVEASSTLREVLESIRNGVFSPDDPSRYAGLVDGLLDHDTFLVTADFDAYFAAQRSVYKMWRDRAAWMKASAINTAKVGWFSSDRTIGEYAKEIWDVKPAS</sequence>
<dbReference type="InterPro" id="IPR035090">
    <property type="entry name" value="Pyridoxal_P_attach_site"/>
</dbReference>
<feature type="modified residue" description="N6-(pyridoxal phosphate)lysine" evidence="12">
    <location>
        <position position="686"/>
    </location>
</feature>
<dbReference type="Gene3D" id="3.40.50.2000">
    <property type="entry name" value="Glycogen Phosphorylase B"/>
    <property type="match status" value="2"/>
</dbReference>
<dbReference type="FunFam" id="3.40.50.2000:FF:000153">
    <property type="entry name" value="Alpha-1,4 glucan phosphorylase"/>
    <property type="match status" value="1"/>
</dbReference>
<dbReference type="EC" id="2.4.1.1" evidence="13"/>
<dbReference type="OrthoDB" id="7229284at2"/>
<evidence type="ECO:0000256" key="6">
    <source>
        <dbReference type="ARBA" id="ARBA00022533"/>
    </source>
</evidence>
<evidence type="ECO:0000256" key="14">
    <source>
        <dbReference type="SAM" id="MobiDB-lite"/>
    </source>
</evidence>
<dbReference type="PIRSF" id="PIRSF000460">
    <property type="entry name" value="Pprylas_GlgP"/>
    <property type="match status" value="1"/>
</dbReference>
<reference evidence="15 16" key="1">
    <citation type="submission" date="2019-02" db="EMBL/GenBank/DDBJ databases">
        <title>Hansschlegelia quercus sp. nov., a novel methylotrophic bacterium from buds of oak (Quercus robur L.).</title>
        <authorList>
            <person name="Agafonova N.V."/>
            <person name="Kaparullina E.N."/>
            <person name="Grouzdev D.S."/>
            <person name="Doronina N.V."/>
        </authorList>
    </citation>
    <scope>NUCLEOTIDE SEQUENCE [LARGE SCALE GENOMIC DNA]</scope>
    <source>
        <strain evidence="15 16">Dub</strain>
    </source>
</reference>
<gene>
    <name evidence="15" type="ORF">EYR15_10160</name>
</gene>
<dbReference type="GO" id="GO:0005980">
    <property type="term" value="P:glycogen catabolic process"/>
    <property type="evidence" value="ECO:0007669"/>
    <property type="project" value="TreeGrafter"/>
</dbReference>